<feature type="compositionally biased region" description="Pro residues" evidence="4">
    <location>
        <begin position="91"/>
        <end position="100"/>
    </location>
</feature>
<dbReference type="InterPro" id="IPR009091">
    <property type="entry name" value="RCC1/BLIP-II"/>
</dbReference>
<evidence type="ECO:0000256" key="3">
    <source>
        <dbReference type="PROSITE-ProRule" id="PRU00235"/>
    </source>
</evidence>
<evidence type="ECO:0000256" key="4">
    <source>
        <dbReference type="SAM" id="MobiDB-lite"/>
    </source>
</evidence>
<feature type="compositionally biased region" description="Polar residues" evidence="4">
    <location>
        <begin position="34"/>
        <end position="43"/>
    </location>
</feature>
<sequence length="703" mass="75779">MPPKRPRSSIASAKPASTPARRSSRISVVPTPSAAPQNPPTTSRRGRRASSPLSSVEGSDDADAVGPASKKRRMSSASSAPRAKKVVAPKPLRPAKPLPAPVQGMNPIPQLWSLFPPESSFSSAVEFEPVPPHADAPRQVQMWGDGSTAGQFGMGTVRVKADEPVRQTTIQKKIRTQEAGWEDGPAEICAAGMHTLLNDHATLGRQTAGDNSDELESVPMPVEYQDASIIDSKPTGYVGHPFRAVRCYAGDSISLAQDERGDVKVWGAFRNSQGPMGFIRVPEVDAQTKKVTHEPVKLQWRPTALSAFAKHAIVQIACGDEHYLALTTTGDVLTAGVGDCGQLGRRIMVRADIMSTLTPQRLGLKNIVLVGAGAYHSFAVDKDGDVFGWGNHTYRQTGVAGDGGKNMKIEEPTFVKGLSPADHAGARVVQIACGGFHTVFLFSNGEVWTVGRVDEGECGLPDDHPEMVDMRKRRADAQVKQAAWKDAERKTYFLEDGTTVDPDNEKAYHNKDGKFELMTAAEIDHKLEQVAAVECPLPNDYVATPSRVDFPLEPASWDGTKTQDDYDEEPQLCTKPTRIVHVASAGQYSIAVSARGYVYTWGYGPTEQLGAGGSERERTPRRILNDVLKGLRAIKADAGGQHCLVVSVSRDWEQKKREREQKRAEEADKARQADKDEAAAAAAAVAEAAGGVAMADGSEGVEK</sequence>
<dbReference type="OrthoDB" id="61110at2759"/>
<keyword evidence="2" id="KW-0677">Repeat</keyword>
<evidence type="ECO:0000256" key="2">
    <source>
        <dbReference type="ARBA" id="ARBA00022737"/>
    </source>
</evidence>
<feature type="repeat" description="RCC1" evidence="3">
    <location>
        <begin position="261"/>
        <end position="329"/>
    </location>
</feature>
<dbReference type="GO" id="GO:0005085">
    <property type="term" value="F:guanyl-nucleotide exchange factor activity"/>
    <property type="evidence" value="ECO:0007669"/>
    <property type="project" value="TreeGrafter"/>
</dbReference>
<dbReference type="InterPro" id="IPR000408">
    <property type="entry name" value="Reg_chr_condens"/>
</dbReference>
<feature type="region of interest" description="Disordered" evidence="4">
    <location>
        <begin position="654"/>
        <end position="678"/>
    </location>
</feature>
<dbReference type="STRING" id="578459.A0A0P9GW71"/>
<dbReference type="PANTHER" id="PTHR45982">
    <property type="entry name" value="REGULATOR OF CHROMOSOME CONDENSATION"/>
    <property type="match status" value="1"/>
</dbReference>
<dbReference type="SUPFAM" id="SSF50985">
    <property type="entry name" value="RCC1/BLIP-II"/>
    <property type="match status" value="1"/>
</dbReference>
<dbReference type="Pfam" id="PF00415">
    <property type="entry name" value="RCC1"/>
    <property type="match status" value="1"/>
</dbReference>
<dbReference type="AlphaFoldDB" id="A0A0P9GW71"/>
<evidence type="ECO:0000259" key="5">
    <source>
        <dbReference type="Pfam" id="PF25390"/>
    </source>
</evidence>
<dbReference type="Pfam" id="PF25390">
    <property type="entry name" value="WD40_RLD"/>
    <property type="match status" value="1"/>
</dbReference>
<dbReference type="Proteomes" id="UP000053890">
    <property type="component" value="Unassembled WGS sequence"/>
</dbReference>
<dbReference type="GeneID" id="28978829"/>
<protein>
    <recommendedName>
        <fullName evidence="5">RCC1-like domain-containing protein</fullName>
    </recommendedName>
</protein>
<dbReference type="PRINTS" id="PR00633">
    <property type="entry name" value="RCCNDNSATION"/>
</dbReference>
<feature type="region of interest" description="Disordered" evidence="4">
    <location>
        <begin position="1"/>
        <end position="102"/>
    </location>
</feature>
<dbReference type="InterPro" id="IPR051553">
    <property type="entry name" value="Ran_GTPase-activating"/>
</dbReference>
<feature type="repeat" description="RCC1" evidence="3">
    <location>
        <begin position="330"/>
        <end position="383"/>
    </location>
</feature>
<proteinExistence type="predicted"/>
<name>A0A0P9GW71_RHOGW</name>
<dbReference type="InterPro" id="IPR058923">
    <property type="entry name" value="RCC1-like_dom"/>
</dbReference>
<keyword evidence="1" id="KW-0344">Guanine-nucleotide releasing factor</keyword>
<dbReference type="PROSITE" id="PS00626">
    <property type="entry name" value="RCC1_2"/>
    <property type="match status" value="2"/>
</dbReference>
<dbReference type="EMBL" id="KQ474092">
    <property type="protein sequence ID" value="KPV71679.1"/>
    <property type="molecule type" value="Genomic_DNA"/>
</dbReference>
<dbReference type="RefSeq" id="XP_018267728.1">
    <property type="nucleotide sequence ID" value="XM_018418382.1"/>
</dbReference>
<feature type="domain" description="RCC1-like" evidence="5">
    <location>
        <begin position="140"/>
        <end position="465"/>
    </location>
</feature>
<feature type="repeat" description="RCC1" evidence="3">
    <location>
        <begin position="596"/>
        <end position="649"/>
    </location>
</feature>
<evidence type="ECO:0000256" key="1">
    <source>
        <dbReference type="ARBA" id="ARBA00022658"/>
    </source>
</evidence>
<evidence type="ECO:0000313" key="6">
    <source>
        <dbReference type="EMBL" id="KPV71679.1"/>
    </source>
</evidence>
<feature type="repeat" description="RCC1" evidence="3">
    <location>
        <begin position="384"/>
        <end position="444"/>
    </location>
</feature>
<organism evidence="6 7">
    <name type="scientific">Rhodotorula graminis (strain WP1)</name>
    <dbReference type="NCBI Taxonomy" id="578459"/>
    <lineage>
        <taxon>Eukaryota</taxon>
        <taxon>Fungi</taxon>
        <taxon>Dikarya</taxon>
        <taxon>Basidiomycota</taxon>
        <taxon>Pucciniomycotina</taxon>
        <taxon>Microbotryomycetes</taxon>
        <taxon>Sporidiobolales</taxon>
        <taxon>Sporidiobolaceae</taxon>
        <taxon>Rhodotorula</taxon>
    </lineage>
</organism>
<dbReference type="Gene3D" id="2.130.10.30">
    <property type="entry name" value="Regulator of chromosome condensation 1/beta-lactamase-inhibitor protein II"/>
    <property type="match status" value="1"/>
</dbReference>
<dbReference type="PROSITE" id="PS50012">
    <property type="entry name" value="RCC1_3"/>
    <property type="match status" value="4"/>
</dbReference>
<dbReference type="PANTHER" id="PTHR45982:SF1">
    <property type="entry name" value="REGULATOR OF CHROMOSOME CONDENSATION"/>
    <property type="match status" value="1"/>
</dbReference>
<gene>
    <name evidence="6" type="ORF">RHOBADRAFT_56510</name>
</gene>
<dbReference type="OMA" id="FWTIARA"/>
<keyword evidence="7" id="KW-1185">Reference proteome</keyword>
<evidence type="ECO:0000313" key="7">
    <source>
        <dbReference type="Proteomes" id="UP000053890"/>
    </source>
</evidence>
<reference evidence="6 7" key="1">
    <citation type="journal article" date="2015" name="Front. Microbiol.">
        <title>Genome sequence of the plant growth promoting endophytic yeast Rhodotorula graminis WP1.</title>
        <authorList>
            <person name="Firrincieli A."/>
            <person name="Otillar R."/>
            <person name="Salamov A."/>
            <person name="Schmutz J."/>
            <person name="Khan Z."/>
            <person name="Redman R.S."/>
            <person name="Fleck N.D."/>
            <person name="Lindquist E."/>
            <person name="Grigoriev I.V."/>
            <person name="Doty S.L."/>
        </authorList>
    </citation>
    <scope>NUCLEOTIDE SEQUENCE [LARGE SCALE GENOMIC DNA]</scope>
    <source>
        <strain evidence="6 7">WP1</strain>
    </source>
</reference>
<accession>A0A0P9GW71</accession>
<dbReference type="GO" id="GO:0005737">
    <property type="term" value="C:cytoplasm"/>
    <property type="evidence" value="ECO:0007669"/>
    <property type="project" value="TreeGrafter"/>
</dbReference>